<accession>A0A8E2WAY5</accession>
<dbReference type="Pfam" id="PF17645">
    <property type="entry name" value="Amdase"/>
    <property type="match status" value="1"/>
</dbReference>
<organism evidence="1 2">
    <name type="scientific">Rhizobium loti</name>
    <name type="common">Mesorhizobium loti</name>
    <dbReference type="NCBI Taxonomy" id="381"/>
    <lineage>
        <taxon>Bacteria</taxon>
        <taxon>Pseudomonadati</taxon>
        <taxon>Pseudomonadota</taxon>
        <taxon>Alphaproteobacteria</taxon>
        <taxon>Hyphomicrobiales</taxon>
        <taxon>Phyllobacteriaceae</taxon>
        <taxon>Mesorhizobium</taxon>
    </lineage>
</organism>
<gene>
    <name evidence="1" type="ORF">C8D77_11274</name>
</gene>
<keyword evidence="1" id="KW-0413">Isomerase</keyword>
<comment type="caution">
    <text evidence="1">The sequence shown here is derived from an EMBL/GenBank/DDBJ whole genome shotgun (WGS) entry which is preliminary data.</text>
</comment>
<dbReference type="PANTHER" id="PTHR40267">
    <property type="entry name" value="BLR3294 PROTEIN"/>
    <property type="match status" value="1"/>
</dbReference>
<name>A0A8E2WAY5_RHILI</name>
<dbReference type="InterPro" id="IPR026286">
    <property type="entry name" value="MaiA/AMDase"/>
</dbReference>
<reference evidence="1 2" key="1">
    <citation type="submission" date="2018-05" db="EMBL/GenBank/DDBJ databases">
        <title>Genomic Encyclopedia of Type Strains, Phase IV (KMG-IV): sequencing the most valuable type-strain genomes for metagenomic binning, comparative biology and taxonomic classification.</title>
        <authorList>
            <person name="Goeker M."/>
        </authorList>
    </citation>
    <scope>NUCLEOTIDE SEQUENCE [LARGE SCALE GENOMIC DNA]</scope>
    <source>
        <strain evidence="1 2">DSM 2626</strain>
    </source>
</reference>
<protein>
    <submittedName>
        <fullName evidence="1">Maleate isomerase</fullName>
    </submittedName>
</protein>
<dbReference type="Proteomes" id="UP000245631">
    <property type="component" value="Unassembled WGS sequence"/>
</dbReference>
<proteinExistence type="predicted"/>
<evidence type="ECO:0000313" key="1">
    <source>
        <dbReference type="EMBL" id="PWJ88181.1"/>
    </source>
</evidence>
<dbReference type="Gene3D" id="3.40.50.12500">
    <property type="match status" value="1"/>
</dbReference>
<dbReference type="RefSeq" id="WP_109670748.1">
    <property type="nucleotide sequence ID" value="NZ_QGGH01000012.1"/>
</dbReference>
<dbReference type="InterPro" id="IPR053714">
    <property type="entry name" value="Iso_Racemase_Enz_sf"/>
</dbReference>
<dbReference type="PANTHER" id="PTHR40267:SF1">
    <property type="entry name" value="BLR3294 PROTEIN"/>
    <property type="match status" value="1"/>
</dbReference>
<evidence type="ECO:0000313" key="2">
    <source>
        <dbReference type="Proteomes" id="UP000245631"/>
    </source>
</evidence>
<dbReference type="EMBL" id="QGGH01000012">
    <property type="protein sequence ID" value="PWJ88181.1"/>
    <property type="molecule type" value="Genomic_DNA"/>
</dbReference>
<dbReference type="PIRSF" id="PIRSF015736">
    <property type="entry name" value="MI"/>
    <property type="match status" value="1"/>
</dbReference>
<dbReference type="AlphaFoldDB" id="A0A8E2WAY5"/>
<sequence>MTELDTQILDRVTKPSKAATVGLIVLNTDEVAGIAFNSIMPKEKVSVFETRCGYNTVNGFSLTRTLAEVANDLPPVDRMDVVAFSCTSGTVAWGLERLFSELSKAFPGAKYTSPASAAILALRRLNASRIALLTPYGLETHKSFLSFFGGTGFEIVANGTFPYSTDHEICELSSESIFGAAKTLTLDGLPDALFISCCATPVVPHIKDLERELGIPVVTSSQAMAWDALHLADCYEPIQGFGRLLTLSR</sequence>
<dbReference type="GeneID" id="61055053"/>
<dbReference type="GO" id="GO:0016853">
    <property type="term" value="F:isomerase activity"/>
    <property type="evidence" value="ECO:0007669"/>
    <property type="project" value="UniProtKB-KW"/>
</dbReference>